<evidence type="ECO:0000313" key="2">
    <source>
        <dbReference type="EMBL" id="KAK7477936.1"/>
    </source>
</evidence>
<protein>
    <submittedName>
        <fullName evidence="2">Uncharacterized protein</fullName>
    </submittedName>
</protein>
<name>A0ABD0JS43_9CAEN</name>
<organism evidence="2 3">
    <name type="scientific">Batillaria attramentaria</name>
    <dbReference type="NCBI Taxonomy" id="370345"/>
    <lineage>
        <taxon>Eukaryota</taxon>
        <taxon>Metazoa</taxon>
        <taxon>Spiralia</taxon>
        <taxon>Lophotrochozoa</taxon>
        <taxon>Mollusca</taxon>
        <taxon>Gastropoda</taxon>
        <taxon>Caenogastropoda</taxon>
        <taxon>Sorbeoconcha</taxon>
        <taxon>Cerithioidea</taxon>
        <taxon>Batillariidae</taxon>
        <taxon>Batillaria</taxon>
    </lineage>
</organism>
<sequence>MAHRLPGGTAVKRNDTSTACRQLAKLPVSQHQAVPGNPTEFLSPESKEGLCSASPSRVFVPSPTPTPSPQSFLPQVQVESLSRKSMEVLSVPRVHRVFVP</sequence>
<feature type="region of interest" description="Disordered" evidence="1">
    <location>
        <begin position="29"/>
        <end position="56"/>
    </location>
</feature>
<comment type="caution">
    <text evidence="2">The sequence shown here is derived from an EMBL/GenBank/DDBJ whole genome shotgun (WGS) entry which is preliminary data.</text>
</comment>
<evidence type="ECO:0000256" key="1">
    <source>
        <dbReference type="SAM" id="MobiDB-lite"/>
    </source>
</evidence>
<keyword evidence="3" id="KW-1185">Reference proteome</keyword>
<dbReference type="EMBL" id="JACVVK020000338">
    <property type="protein sequence ID" value="KAK7477936.1"/>
    <property type="molecule type" value="Genomic_DNA"/>
</dbReference>
<reference evidence="2 3" key="1">
    <citation type="journal article" date="2023" name="Sci. Data">
        <title>Genome assembly of the Korean intertidal mud-creeper Batillaria attramentaria.</title>
        <authorList>
            <person name="Patra A.K."/>
            <person name="Ho P.T."/>
            <person name="Jun S."/>
            <person name="Lee S.J."/>
            <person name="Kim Y."/>
            <person name="Won Y.J."/>
        </authorList>
    </citation>
    <scope>NUCLEOTIDE SEQUENCE [LARGE SCALE GENOMIC DNA]</scope>
    <source>
        <strain evidence="2">Wonlab-2016</strain>
    </source>
</reference>
<dbReference type="AlphaFoldDB" id="A0ABD0JS43"/>
<proteinExistence type="predicted"/>
<dbReference type="Proteomes" id="UP001519460">
    <property type="component" value="Unassembled WGS sequence"/>
</dbReference>
<gene>
    <name evidence="2" type="ORF">BaRGS_00030845</name>
</gene>
<evidence type="ECO:0000313" key="3">
    <source>
        <dbReference type="Proteomes" id="UP001519460"/>
    </source>
</evidence>
<accession>A0ABD0JS43</accession>